<accession>A0ABS5E100</accession>
<proteinExistence type="inferred from homology"/>
<evidence type="ECO:0000313" key="2">
    <source>
        <dbReference type="EMBL" id="MBQ0937088.1"/>
    </source>
</evidence>
<sequence>MTEFATRVALSDSPEAWAQEPPLVQRLVSQHGAQWVDAQNALAFAQGSGERVLFFCGDPVRFPEGVDVAVVLPELQKAFEGRFHIGVVLRGDEDAVARRWGVQRWPSLVFLRDGAYVTTLAGMLDWTDYLARVKDALAMPTSRAPSVGIPLVSASAASSCH</sequence>
<organism evidence="2 3">
    <name type="scientific">Ideonella paludis</name>
    <dbReference type="NCBI Taxonomy" id="1233411"/>
    <lineage>
        <taxon>Bacteria</taxon>
        <taxon>Pseudomonadati</taxon>
        <taxon>Pseudomonadota</taxon>
        <taxon>Betaproteobacteria</taxon>
        <taxon>Burkholderiales</taxon>
        <taxon>Sphaerotilaceae</taxon>
        <taxon>Ideonella</taxon>
    </lineage>
</organism>
<evidence type="ECO:0000313" key="3">
    <source>
        <dbReference type="Proteomes" id="UP000672097"/>
    </source>
</evidence>
<dbReference type="EMBL" id="JAGQDG010000007">
    <property type="protein sequence ID" value="MBQ0937088.1"/>
    <property type="molecule type" value="Genomic_DNA"/>
</dbReference>
<comment type="caution">
    <text evidence="2">The sequence shown here is derived from an EMBL/GenBank/DDBJ whole genome shotgun (WGS) entry which is preliminary data.</text>
</comment>
<dbReference type="Pfam" id="PF07449">
    <property type="entry name" value="HyaE"/>
    <property type="match status" value="1"/>
</dbReference>
<reference evidence="2 3" key="1">
    <citation type="submission" date="2021-04" db="EMBL/GenBank/DDBJ databases">
        <title>The genome sequence of type strain Ideonella paludis KCTC 32238.</title>
        <authorList>
            <person name="Liu Y."/>
        </authorList>
    </citation>
    <scope>NUCLEOTIDE SEQUENCE [LARGE SCALE GENOMIC DNA]</scope>
    <source>
        <strain evidence="2 3">KCTC 32238</strain>
    </source>
</reference>
<dbReference type="SUPFAM" id="SSF52833">
    <property type="entry name" value="Thioredoxin-like"/>
    <property type="match status" value="1"/>
</dbReference>
<dbReference type="InterPro" id="IPR010893">
    <property type="entry name" value="NiFe-hyd_mat_HyaE"/>
</dbReference>
<dbReference type="Gene3D" id="3.40.30.10">
    <property type="entry name" value="Glutaredoxin"/>
    <property type="match status" value="1"/>
</dbReference>
<dbReference type="Proteomes" id="UP000672097">
    <property type="component" value="Unassembled WGS sequence"/>
</dbReference>
<gene>
    <name evidence="2" type="ORF">KAK11_17310</name>
</gene>
<keyword evidence="3" id="KW-1185">Reference proteome</keyword>
<protein>
    <submittedName>
        <fullName evidence="2">Hydrogenase</fullName>
    </submittedName>
</protein>
<dbReference type="InterPro" id="IPR036249">
    <property type="entry name" value="Thioredoxin-like_sf"/>
</dbReference>
<name>A0ABS5E100_9BURK</name>
<dbReference type="RefSeq" id="WP_210810533.1">
    <property type="nucleotide sequence ID" value="NZ_JAGQDG010000007.1"/>
</dbReference>
<comment type="similarity">
    <text evidence="1">Belongs to the HupG/HyaE family.</text>
</comment>
<evidence type="ECO:0000256" key="1">
    <source>
        <dbReference type="ARBA" id="ARBA00009004"/>
    </source>
</evidence>
<dbReference type="CDD" id="cd02965">
    <property type="entry name" value="HyaE"/>
    <property type="match status" value="1"/>
</dbReference>